<sequence length="117" mass="13052">MICSFSVRVLTPDCRDCRSGDGKGYGEISMVNLSGFVALSTVTLRFYHGRAMHGPLPFQGRPTAIRRIEIFLGRPMMVRHSGCWERIEREVAAAAAAAELDLLRLVNGRRTPSWRAC</sequence>
<gene>
    <name evidence="1" type="ORF">CPB84DRAFT_1767326</name>
</gene>
<dbReference type="AlphaFoldDB" id="A0A9P5TRW4"/>
<protein>
    <submittedName>
        <fullName evidence="1">Uncharacterized protein</fullName>
    </submittedName>
</protein>
<evidence type="ECO:0000313" key="1">
    <source>
        <dbReference type="EMBL" id="KAF8908121.1"/>
    </source>
</evidence>
<reference evidence="1" key="1">
    <citation type="submission" date="2020-11" db="EMBL/GenBank/DDBJ databases">
        <authorList>
            <consortium name="DOE Joint Genome Institute"/>
            <person name="Ahrendt S."/>
            <person name="Riley R."/>
            <person name="Andreopoulos W."/>
            <person name="LaButti K."/>
            <person name="Pangilinan J."/>
            <person name="Ruiz-duenas F.J."/>
            <person name="Barrasa J.M."/>
            <person name="Sanchez-Garcia M."/>
            <person name="Camarero S."/>
            <person name="Miyauchi S."/>
            <person name="Serrano A."/>
            <person name="Linde D."/>
            <person name="Babiker R."/>
            <person name="Drula E."/>
            <person name="Ayuso-Fernandez I."/>
            <person name="Pacheco R."/>
            <person name="Padilla G."/>
            <person name="Ferreira P."/>
            <person name="Barriuso J."/>
            <person name="Kellner H."/>
            <person name="Castanera R."/>
            <person name="Alfaro M."/>
            <person name="Ramirez L."/>
            <person name="Pisabarro A.G."/>
            <person name="Kuo A."/>
            <person name="Tritt A."/>
            <person name="Lipzen A."/>
            <person name="He G."/>
            <person name="Yan M."/>
            <person name="Ng V."/>
            <person name="Cullen D."/>
            <person name="Martin F."/>
            <person name="Rosso M.-N."/>
            <person name="Henrissat B."/>
            <person name="Hibbett D."/>
            <person name="Martinez A.T."/>
            <person name="Grigoriev I.V."/>
        </authorList>
    </citation>
    <scope>NUCLEOTIDE SEQUENCE</scope>
    <source>
        <strain evidence="1">AH 44721</strain>
    </source>
</reference>
<feature type="non-terminal residue" evidence="1">
    <location>
        <position position="117"/>
    </location>
</feature>
<accession>A0A9P5TRW4</accession>
<dbReference type="EMBL" id="JADNYJ010000012">
    <property type="protein sequence ID" value="KAF8908121.1"/>
    <property type="molecule type" value="Genomic_DNA"/>
</dbReference>
<evidence type="ECO:0000313" key="2">
    <source>
        <dbReference type="Proteomes" id="UP000724874"/>
    </source>
</evidence>
<keyword evidence="2" id="KW-1185">Reference proteome</keyword>
<dbReference type="Proteomes" id="UP000724874">
    <property type="component" value="Unassembled WGS sequence"/>
</dbReference>
<organism evidence="1 2">
    <name type="scientific">Gymnopilus junonius</name>
    <name type="common">Spectacular rustgill mushroom</name>
    <name type="synonym">Gymnopilus spectabilis subsp. junonius</name>
    <dbReference type="NCBI Taxonomy" id="109634"/>
    <lineage>
        <taxon>Eukaryota</taxon>
        <taxon>Fungi</taxon>
        <taxon>Dikarya</taxon>
        <taxon>Basidiomycota</taxon>
        <taxon>Agaricomycotina</taxon>
        <taxon>Agaricomycetes</taxon>
        <taxon>Agaricomycetidae</taxon>
        <taxon>Agaricales</taxon>
        <taxon>Agaricineae</taxon>
        <taxon>Hymenogastraceae</taxon>
        <taxon>Gymnopilus</taxon>
    </lineage>
</organism>
<name>A0A9P5TRW4_GYMJU</name>
<comment type="caution">
    <text evidence="1">The sequence shown here is derived from an EMBL/GenBank/DDBJ whole genome shotgun (WGS) entry which is preliminary data.</text>
</comment>
<proteinExistence type="predicted"/>